<dbReference type="InterPro" id="IPR027417">
    <property type="entry name" value="P-loop_NTPase"/>
</dbReference>
<dbReference type="SUPFAM" id="SSF52540">
    <property type="entry name" value="P-loop containing nucleoside triphosphate hydrolases"/>
    <property type="match status" value="1"/>
</dbReference>
<keyword evidence="4" id="KW-0175">Coiled coil</keyword>
<gene>
    <name evidence="7" type="ORF">THRCLA_01520</name>
</gene>
<feature type="coiled-coil region" evidence="4">
    <location>
        <begin position="816"/>
        <end position="1001"/>
    </location>
</feature>
<evidence type="ECO:0000256" key="3">
    <source>
        <dbReference type="PROSITE-ProRule" id="PRU01052"/>
    </source>
</evidence>
<dbReference type="PANTHER" id="PTHR10751">
    <property type="entry name" value="GUANYLATE BINDING PROTEIN"/>
    <property type="match status" value="1"/>
</dbReference>
<evidence type="ECO:0000256" key="1">
    <source>
        <dbReference type="ARBA" id="ARBA00022741"/>
    </source>
</evidence>
<evidence type="ECO:0000256" key="4">
    <source>
        <dbReference type="SAM" id="Coils"/>
    </source>
</evidence>
<feature type="coiled-coil region" evidence="4">
    <location>
        <begin position="449"/>
        <end position="487"/>
    </location>
</feature>
<proteinExistence type="inferred from homology"/>
<sequence length="1103" mass="125655">AVKWLGMDRYGKMAVDPAASKRVLKSLPPDQPINLISIFGAARQGKSFLMNLLANQQDLFRISNEKEPCTQGVDLSSHFVPLTEFSRQNGCPPVQSKMMVGFVDAEGQGDRDITYDSRLVSPVLLSSKVVIFNWKDSLQVDRMLNLLAVLAKAAQNVELAEGENRKVFGHLHIVFRDWNFINTTPEKVFDSLFKKEKGVSSEVSTRNLARHELIDAFESIQIWLFPVPVVSTAQLSERIRFEQLQPSFQTQLRDLRKTLASQLKEPMPFNQQALTGRTLSEMIPFVADILNENKVIMPESIYSSMRRAEAKKLQSECEEEMQQVCKSLLASDKLVSTEAFVAKATDGLTQVLANTMTKLQKYPTEVVQECKKGLDLFLERQLDTGAKANNELVIRHFHALMEVASDSLNTEFTKIERSLPLPPAQLSTTCDRILELITAPLLECPTATVTTYHGEIRRLQQQAQVLKERLQHQNERALRQRTTEQQTFLMRSTQDLKSKGIQWLDSQIQSKVPFTIAMLEAQLGKWLNQIKIPAHDERLDDIDVRQELHVNFTELLEDLKRQYTLHVRHVLHKLIVDTKAAMERKVNEQLGEITLPMKESKLTSIINNAKDKVVTEVAEVMQGWSFPQDDMEQFGIAMAQHTDHLLEEFGVKNRAVTQDTASREAMRLYQETKEQLVSLVDDNLTKQMPVEDADVDVIFDAAIEQATTYLMENLSSSNVTQPEWYKRFRGDLVSVIAQYKALNQKEREKKEWMKAAEAERVRLQQLEDQVAHTKALAKEKEEQMKSILLEKDQTSAHLHEELNLQASKTLELEQKLHELHMQASSLAKEKEALRNEAVALATKERQEKEKAIAEQTHRQANLQRELESMQQQLQQQHQILKQKEEDARIAAIAQAKALELEKEKDKAWQLAQEERKLREKMLEDAKLHQAKAAALQNKMSSELEKHALESSKLQGTLAQEKAKAERLEAELRQARALAAAMEREREQLKQQSLLKEQALQHKVQLEAQRRAEAEAAAIQAARAAEAAAKAAVEAAEASPDRHKRKAGSEATTKQSRKALKVKAPLPKLSIEEARRQAQEDMERRIAQRVASLDKTKKQKNKKQ</sequence>
<feature type="non-terminal residue" evidence="7">
    <location>
        <position position="1"/>
    </location>
</feature>
<evidence type="ECO:0000256" key="2">
    <source>
        <dbReference type="ARBA" id="ARBA00023134"/>
    </source>
</evidence>
<evidence type="ECO:0000313" key="8">
    <source>
        <dbReference type="Proteomes" id="UP000243217"/>
    </source>
</evidence>
<feature type="region of interest" description="Disordered" evidence="5">
    <location>
        <begin position="1027"/>
        <end position="1103"/>
    </location>
</feature>
<accession>A0A1W0A876</accession>
<dbReference type="Pfam" id="PF02263">
    <property type="entry name" value="GBP"/>
    <property type="match status" value="1"/>
</dbReference>
<dbReference type="OrthoDB" id="2135133at2759"/>
<dbReference type="GO" id="GO:0005525">
    <property type="term" value="F:GTP binding"/>
    <property type="evidence" value="ECO:0007669"/>
    <property type="project" value="UniProtKB-KW"/>
</dbReference>
<dbReference type="PROSITE" id="PS51715">
    <property type="entry name" value="G_GB1_RHD3"/>
    <property type="match status" value="1"/>
</dbReference>
<evidence type="ECO:0000259" key="6">
    <source>
        <dbReference type="PROSITE" id="PS51715"/>
    </source>
</evidence>
<feature type="coiled-coil region" evidence="4">
    <location>
        <begin position="742"/>
        <end position="783"/>
    </location>
</feature>
<dbReference type="AlphaFoldDB" id="A0A1W0A876"/>
<keyword evidence="8" id="KW-1185">Reference proteome</keyword>
<comment type="similarity">
    <text evidence="3">Belongs to the TRAFAC class dynamin-like GTPase superfamily. GB1/RHD3 GTPase family.</text>
</comment>
<protein>
    <recommendedName>
        <fullName evidence="6">GB1/RHD3-type G domain-containing protein</fullName>
    </recommendedName>
</protein>
<evidence type="ECO:0000313" key="7">
    <source>
        <dbReference type="EMBL" id="OQS06435.1"/>
    </source>
</evidence>
<evidence type="ECO:0000256" key="5">
    <source>
        <dbReference type="SAM" id="MobiDB-lite"/>
    </source>
</evidence>
<name>A0A1W0A876_9STRA</name>
<feature type="compositionally biased region" description="Basic and acidic residues" evidence="5">
    <location>
        <begin position="1069"/>
        <end position="1095"/>
    </location>
</feature>
<dbReference type="GO" id="GO:0003924">
    <property type="term" value="F:GTPase activity"/>
    <property type="evidence" value="ECO:0007669"/>
    <property type="project" value="InterPro"/>
</dbReference>
<keyword evidence="1" id="KW-0547">Nucleotide-binding</keyword>
<dbReference type="EMBL" id="JNBS01000344">
    <property type="protein sequence ID" value="OQS06435.1"/>
    <property type="molecule type" value="Genomic_DNA"/>
</dbReference>
<organism evidence="7 8">
    <name type="scientific">Thraustotheca clavata</name>
    <dbReference type="NCBI Taxonomy" id="74557"/>
    <lineage>
        <taxon>Eukaryota</taxon>
        <taxon>Sar</taxon>
        <taxon>Stramenopiles</taxon>
        <taxon>Oomycota</taxon>
        <taxon>Saprolegniomycetes</taxon>
        <taxon>Saprolegniales</taxon>
        <taxon>Achlyaceae</taxon>
        <taxon>Thraustotheca</taxon>
    </lineage>
</organism>
<dbReference type="Gene3D" id="3.40.50.300">
    <property type="entry name" value="P-loop containing nucleotide triphosphate hydrolases"/>
    <property type="match status" value="1"/>
</dbReference>
<feature type="domain" description="GB1/RHD3-type G" evidence="6">
    <location>
        <begin position="30"/>
        <end position="61"/>
    </location>
</feature>
<reference evidence="7 8" key="1">
    <citation type="journal article" date="2014" name="Genome Biol. Evol.">
        <title>The secreted proteins of Achlya hypogyna and Thraustotheca clavata identify the ancestral oomycete secretome and reveal gene acquisitions by horizontal gene transfer.</title>
        <authorList>
            <person name="Misner I."/>
            <person name="Blouin N."/>
            <person name="Leonard G."/>
            <person name="Richards T.A."/>
            <person name="Lane C.E."/>
        </authorList>
    </citation>
    <scope>NUCLEOTIDE SEQUENCE [LARGE SCALE GENOMIC DNA]</scope>
    <source>
        <strain evidence="7 8">ATCC 34112</strain>
    </source>
</reference>
<keyword evidence="2" id="KW-0342">GTP-binding</keyword>
<dbReference type="InterPro" id="IPR015894">
    <property type="entry name" value="Guanylate-bd_N"/>
</dbReference>
<feature type="compositionally biased region" description="Low complexity" evidence="5">
    <location>
        <begin position="1027"/>
        <end position="1037"/>
    </location>
</feature>
<comment type="caution">
    <text evidence="7">The sequence shown here is derived from an EMBL/GenBank/DDBJ whole genome shotgun (WGS) entry which is preliminary data.</text>
</comment>
<dbReference type="Proteomes" id="UP000243217">
    <property type="component" value="Unassembled WGS sequence"/>
</dbReference>
<dbReference type="InterPro" id="IPR030386">
    <property type="entry name" value="G_GB1_RHD3_dom"/>
</dbReference>